<sequence>MIKKMLNSFKRARYFWRYITFTEVGIIYITKVMRSMAIKLSSSISLIFIYKLGYPVWFLALYIFYYYIVKLVAVILGGAVVAKYGPKHGMIISNILYVPMLLSMSLAKSFGVPAIILGATMQALSVGIYNVSVNVDFSKVKNTKTSGKQLGLSYIFDKITTVVAPVIGGLTAMIFGAPIVMIISAIIFALATIPLVISKEPIKTNQKLKFHNFSWRLYGRNIVAQSYEGVLVVNLFIWGFFASVFIFSAFNSYGASGIIQSFSALAAILATFFYAKVTDKGNGNRLMKINTLIQSGVWITKGLLVKTPLGALLAHAGHDLALSGQHMSVYKGIYDEADRSGCRITYIVMHEIVAGVMAIICSSLLLFMVVFNANAEEGIRHYFAISSFFILILLFAKFKVYDTKNIYKEE</sequence>
<feature type="transmembrane region" description="Helical" evidence="1">
    <location>
        <begin position="63"/>
        <end position="82"/>
    </location>
</feature>
<evidence type="ECO:0000313" key="3">
    <source>
        <dbReference type="Proteomes" id="UP001190925"/>
    </source>
</evidence>
<reference evidence="2 3" key="2">
    <citation type="journal article" date="2020" name="Cell Rep.">
        <title>Acquisition and Adaptation of Ultra-small Parasitic Reduced Genome Bacteria to Mammalian Hosts.</title>
        <authorList>
            <person name="McLean J.S."/>
            <person name="Bor B."/>
            <person name="Kerns K.A."/>
            <person name="Liu Q."/>
            <person name="To T.T."/>
            <person name="Solden L."/>
            <person name="Hendrickson E.L."/>
            <person name="Wrighton K."/>
            <person name="Shi W."/>
            <person name="He X."/>
        </authorList>
    </citation>
    <scope>NUCLEOTIDE SEQUENCE [LARGE SCALE GENOMIC DNA]</scope>
    <source>
        <strain evidence="2 3">TM7_CMJM_G6_1_HOT_870</strain>
    </source>
</reference>
<feature type="transmembrane region" description="Helical" evidence="1">
    <location>
        <begin position="379"/>
        <end position="398"/>
    </location>
</feature>
<feature type="transmembrane region" description="Helical" evidence="1">
    <location>
        <begin position="152"/>
        <end position="173"/>
    </location>
</feature>
<protein>
    <submittedName>
        <fullName evidence="2">Uncharacterized protein</fullName>
    </submittedName>
</protein>
<feature type="transmembrane region" description="Helical" evidence="1">
    <location>
        <begin position="14"/>
        <end position="30"/>
    </location>
</feature>
<feature type="transmembrane region" description="Helical" evidence="1">
    <location>
        <begin position="179"/>
        <end position="197"/>
    </location>
</feature>
<feature type="transmembrane region" description="Helical" evidence="1">
    <location>
        <begin position="352"/>
        <end position="373"/>
    </location>
</feature>
<organism evidence="2 3">
    <name type="scientific">Candidatus Nanogingivalis gingivitcus</name>
    <dbReference type="NCBI Taxonomy" id="2171992"/>
    <lineage>
        <taxon>Bacteria</taxon>
        <taxon>Candidatus Saccharimonadota</taxon>
        <taxon>Candidatus Nanosyncoccalia</taxon>
        <taxon>Candidatus Nanogingivales</taxon>
        <taxon>Candidatus Nanogingivalaceae</taxon>
        <taxon>Candidatus Nanogingivalis</taxon>
    </lineage>
</organism>
<dbReference type="RefSeq" id="WP_129718490.1">
    <property type="nucleotide sequence ID" value="NZ_PRLK01000001.1"/>
</dbReference>
<comment type="caution">
    <text evidence="2">The sequence shown here is derived from an EMBL/GenBank/DDBJ whole genome shotgun (WGS) entry which is preliminary data.</text>
</comment>
<dbReference type="SUPFAM" id="SSF103473">
    <property type="entry name" value="MFS general substrate transporter"/>
    <property type="match status" value="1"/>
</dbReference>
<feature type="transmembrane region" description="Helical" evidence="1">
    <location>
        <begin position="230"/>
        <end position="250"/>
    </location>
</feature>
<keyword evidence="1" id="KW-0472">Membrane</keyword>
<evidence type="ECO:0000256" key="1">
    <source>
        <dbReference type="SAM" id="Phobius"/>
    </source>
</evidence>
<keyword evidence="1" id="KW-0812">Transmembrane</keyword>
<accession>A0ABY0FKG4</accession>
<dbReference type="Pfam" id="PF07690">
    <property type="entry name" value="MFS_1"/>
    <property type="match status" value="1"/>
</dbReference>
<gene>
    <name evidence="2" type="ORF">G6CMJM_00057</name>
</gene>
<dbReference type="InterPro" id="IPR011701">
    <property type="entry name" value="MFS"/>
</dbReference>
<dbReference type="InterPro" id="IPR036259">
    <property type="entry name" value="MFS_trans_sf"/>
</dbReference>
<keyword evidence="1" id="KW-1133">Transmembrane helix</keyword>
<proteinExistence type="predicted"/>
<dbReference type="Gene3D" id="1.20.1250.20">
    <property type="entry name" value="MFS general substrate transporter like domains"/>
    <property type="match status" value="1"/>
</dbReference>
<feature type="transmembrane region" description="Helical" evidence="1">
    <location>
        <begin position="112"/>
        <end position="131"/>
    </location>
</feature>
<reference evidence="2 3" key="1">
    <citation type="journal article" date="2018" name="bioRxiv">
        <title>Evidence of independent acquisition and adaption of ultra-small bacteria to human hosts across the highly diverse yet reduced genomes of the phylum Saccharibacteria.</title>
        <authorList>
            <person name="McLean J.S."/>
            <person name="Bor B."/>
            <person name="To T.T."/>
            <person name="Liu Q."/>
            <person name="Kearns K.A."/>
            <person name="Solden L.M."/>
            <person name="Wrighton K.C."/>
            <person name="He X."/>
            <person name="Shi W."/>
        </authorList>
    </citation>
    <scope>NUCLEOTIDE SEQUENCE [LARGE SCALE GENOMIC DNA]</scope>
    <source>
        <strain evidence="2 3">TM7_CMJM_G6_1_HOT_870</strain>
    </source>
</reference>
<dbReference type="Proteomes" id="UP001190925">
    <property type="component" value="Unassembled WGS sequence"/>
</dbReference>
<feature type="transmembrane region" description="Helical" evidence="1">
    <location>
        <begin position="89"/>
        <end position="106"/>
    </location>
</feature>
<feature type="transmembrane region" description="Helical" evidence="1">
    <location>
        <begin position="256"/>
        <end position="275"/>
    </location>
</feature>
<dbReference type="EMBL" id="PRLK01000001">
    <property type="protein sequence ID" value="RYC72955.1"/>
    <property type="molecule type" value="Genomic_DNA"/>
</dbReference>
<keyword evidence="3" id="KW-1185">Reference proteome</keyword>
<evidence type="ECO:0000313" key="2">
    <source>
        <dbReference type="EMBL" id="RYC72955.1"/>
    </source>
</evidence>
<name>A0ABY0FKG4_9BACT</name>